<keyword evidence="2" id="KW-1133">Transmembrane helix</keyword>
<evidence type="ECO:0000313" key="3">
    <source>
        <dbReference type="EMBL" id="ELU02732.1"/>
    </source>
</evidence>
<dbReference type="EMBL" id="KB303819">
    <property type="protein sequence ID" value="ELU02732.1"/>
    <property type="molecule type" value="Genomic_DNA"/>
</dbReference>
<evidence type="ECO:0000313" key="5">
    <source>
        <dbReference type="Proteomes" id="UP000014760"/>
    </source>
</evidence>
<accession>R7UHI3</accession>
<protein>
    <recommendedName>
        <fullName evidence="6">Transmembrane protein</fullName>
    </recommendedName>
</protein>
<reference evidence="3 5" key="2">
    <citation type="journal article" date="2013" name="Nature">
        <title>Insights into bilaterian evolution from three spiralian genomes.</title>
        <authorList>
            <person name="Simakov O."/>
            <person name="Marletaz F."/>
            <person name="Cho S.J."/>
            <person name="Edsinger-Gonzales E."/>
            <person name="Havlak P."/>
            <person name="Hellsten U."/>
            <person name="Kuo D.H."/>
            <person name="Larsson T."/>
            <person name="Lv J."/>
            <person name="Arendt D."/>
            <person name="Savage R."/>
            <person name="Osoegawa K."/>
            <person name="de Jong P."/>
            <person name="Grimwood J."/>
            <person name="Chapman J.A."/>
            <person name="Shapiro H."/>
            <person name="Aerts A."/>
            <person name="Otillar R.P."/>
            <person name="Terry A.Y."/>
            <person name="Boore J.L."/>
            <person name="Grigoriev I.V."/>
            <person name="Lindberg D.R."/>
            <person name="Seaver E.C."/>
            <person name="Weisblat D.A."/>
            <person name="Putnam N.H."/>
            <person name="Rokhsar D.S."/>
        </authorList>
    </citation>
    <scope>NUCLEOTIDE SEQUENCE</scope>
    <source>
        <strain evidence="3 5">I ESC-2004</strain>
    </source>
</reference>
<dbReference type="EnsemblMetazoa" id="CapteT201546">
    <property type="protein sequence ID" value="CapteP201546"/>
    <property type="gene ID" value="CapteG201546"/>
</dbReference>
<reference evidence="5" key="1">
    <citation type="submission" date="2012-12" db="EMBL/GenBank/DDBJ databases">
        <authorList>
            <person name="Hellsten U."/>
            <person name="Grimwood J."/>
            <person name="Chapman J.A."/>
            <person name="Shapiro H."/>
            <person name="Aerts A."/>
            <person name="Otillar R.P."/>
            <person name="Terry A.Y."/>
            <person name="Boore J.L."/>
            <person name="Simakov O."/>
            <person name="Marletaz F."/>
            <person name="Cho S.-J."/>
            <person name="Edsinger-Gonzales E."/>
            <person name="Havlak P."/>
            <person name="Kuo D.-H."/>
            <person name="Larsson T."/>
            <person name="Lv J."/>
            <person name="Arendt D."/>
            <person name="Savage R."/>
            <person name="Osoegawa K."/>
            <person name="de Jong P."/>
            <person name="Lindberg D.R."/>
            <person name="Seaver E.C."/>
            <person name="Weisblat D.A."/>
            <person name="Putnam N.H."/>
            <person name="Grigoriev I.V."/>
            <person name="Rokhsar D.S."/>
        </authorList>
    </citation>
    <scope>NUCLEOTIDE SEQUENCE</scope>
    <source>
        <strain evidence="5">I ESC-2004</strain>
    </source>
</reference>
<organism evidence="3">
    <name type="scientific">Capitella teleta</name>
    <name type="common">Polychaete worm</name>
    <dbReference type="NCBI Taxonomy" id="283909"/>
    <lineage>
        <taxon>Eukaryota</taxon>
        <taxon>Metazoa</taxon>
        <taxon>Spiralia</taxon>
        <taxon>Lophotrochozoa</taxon>
        <taxon>Annelida</taxon>
        <taxon>Polychaeta</taxon>
        <taxon>Sedentaria</taxon>
        <taxon>Scolecida</taxon>
        <taxon>Capitellidae</taxon>
        <taxon>Capitella</taxon>
    </lineage>
</organism>
<evidence type="ECO:0000313" key="4">
    <source>
        <dbReference type="EnsemblMetazoa" id="CapteP201546"/>
    </source>
</evidence>
<gene>
    <name evidence="3" type="ORF">CAPTEDRAFT_201546</name>
</gene>
<dbReference type="Proteomes" id="UP000014760">
    <property type="component" value="Unassembled WGS sequence"/>
</dbReference>
<keyword evidence="2" id="KW-0812">Transmembrane</keyword>
<keyword evidence="2" id="KW-0472">Membrane</keyword>
<sequence length="248" mass="27680">MGCWRTVSGGLEHTWTCLALGFIAVLLTLLCVWRRATHSRPADIALQPNSSQNASSVLRDSRRSPMHSPPVTSQDRHMAADDVITQHADASTKRNGQLLGIGGRVDSMNSLSRSDLSLDSIQSPEQAASPSPEDDDLKGVENAEFFFFSDVIISPSDKKPEVSREETNVTTDAAAPKRRLSQVLQTSVMARMLVRQRGGPQSRRRRYRRNSRACEVKHMQHRAAQRWAALQTAYDELLREDMAPLKMT</sequence>
<keyword evidence="5" id="KW-1185">Reference proteome</keyword>
<feature type="region of interest" description="Disordered" evidence="1">
    <location>
        <begin position="115"/>
        <end position="136"/>
    </location>
</feature>
<feature type="region of interest" description="Disordered" evidence="1">
    <location>
        <begin position="44"/>
        <end position="77"/>
    </location>
</feature>
<feature type="compositionally biased region" description="Polar residues" evidence="1">
    <location>
        <begin position="47"/>
        <end position="58"/>
    </location>
</feature>
<evidence type="ECO:0008006" key="6">
    <source>
        <dbReference type="Google" id="ProtNLM"/>
    </source>
</evidence>
<evidence type="ECO:0000256" key="2">
    <source>
        <dbReference type="SAM" id="Phobius"/>
    </source>
</evidence>
<name>R7UHI3_CAPTE</name>
<reference evidence="4" key="3">
    <citation type="submission" date="2015-06" db="UniProtKB">
        <authorList>
            <consortium name="EnsemblMetazoa"/>
        </authorList>
    </citation>
    <scope>IDENTIFICATION</scope>
</reference>
<proteinExistence type="predicted"/>
<dbReference type="HOGENOM" id="CLU_1121019_0_0_1"/>
<feature type="transmembrane region" description="Helical" evidence="2">
    <location>
        <begin position="13"/>
        <end position="33"/>
    </location>
</feature>
<evidence type="ECO:0000256" key="1">
    <source>
        <dbReference type="SAM" id="MobiDB-lite"/>
    </source>
</evidence>
<dbReference type="AlphaFoldDB" id="R7UHI3"/>
<dbReference type="EMBL" id="AMQN01008722">
    <property type="status" value="NOT_ANNOTATED_CDS"/>
    <property type="molecule type" value="Genomic_DNA"/>
</dbReference>